<dbReference type="PANTHER" id="PTHR43197:SF1">
    <property type="entry name" value="UTP--GLUCOSE-1-PHOSPHATE URIDYLYLTRANSFERASE"/>
    <property type="match status" value="1"/>
</dbReference>
<evidence type="ECO:0000256" key="1">
    <source>
        <dbReference type="ARBA" id="ARBA00006890"/>
    </source>
</evidence>
<dbReference type="Gene3D" id="3.90.550.10">
    <property type="entry name" value="Spore Coat Polysaccharide Biosynthesis Protein SpsA, Chain A"/>
    <property type="match status" value="1"/>
</dbReference>
<dbReference type="CDD" id="cd02541">
    <property type="entry name" value="UGPase_prokaryotic"/>
    <property type="match status" value="1"/>
</dbReference>
<comment type="similarity">
    <text evidence="1 7">Belongs to the UDPGP type 2 family.</text>
</comment>
<gene>
    <name evidence="9" type="ORF">DES53_10321</name>
</gene>
<dbReference type="SUPFAM" id="SSF53448">
    <property type="entry name" value="Nucleotide-diphospho-sugar transferases"/>
    <property type="match status" value="1"/>
</dbReference>
<dbReference type="RefSeq" id="WP_113958171.1">
    <property type="nucleotide sequence ID" value="NZ_QNRR01000003.1"/>
</dbReference>
<proteinExistence type="inferred from homology"/>
<keyword evidence="4 7" id="KW-0808">Transferase</keyword>
<comment type="caution">
    <text evidence="9">The sequence shown here is derived from an EMBL/GenBank/DDBJ whole genome shotgun (WGS) entry which is preliminary data.</text>
</comment>
<feature type="domain" description="Nucleotidyl transferase" evidence="8">
    <location>
        <begin position="5"/>
        <end position="267"/>
    </location>
</feature>
<sequence length="289" mass="31965">MTIRKAVIPAAGYGTRFLPIAKAVPKEMLPVVDKPVIQYVVEEAVASGITDILLIISRGKRAIEEHFIANPELEADLEAKGKTEPLEELRKLQGLARIHFVFQPKMGGLGDAIRCAREHVNGEPFAVLLGDALVSNAERAKPVLRQLMDVHEKHGGSVVALEEVPQEKVSRYGIMGGAEVESGVIRADKFVEKPKPEEAPSRLAVSARYILSSSIFDELETTKPGKGGEIQLTDAMAALMQREPLFGVKYQGRRHDIGNKLDFVKANLWWGLRRPDMAEQLREYLKDLA</sequence>
<evidence type="ECO:0000259" key="8">
    <source>
        <dbReference type="Pfam" id="PF00483"/>
    </source>
</evidence>
<keyword evidence="5 7" id="KW-0548">Nucleotidyltransferase</keyword>
<dbReference type="InterPro" id="IPR029044">
    <property type="entry name" value="Nucleotide-diphossugar_trans"/>
</dbReference>
<comment type="catalytic activity">
    <reaction evidence="6 7">
        <text>alpha-D-glucose 1-phosphate + UTP + H(+) = UDP-alpha-D-glucose + diphosphate</text>
        <dbReference type="Rhea" id="RHEA:19889"/>
        <dbReference type="ChEBI" id="CHEBI:15378"/>
        <dbReference type="ChEBI" id="CHEBI:33019"/>
        <dbReference type="ChEBI" id="CHEBI:46398"/>
        <dbReference type="ChEBI" id="CHEBI:58601"/>
        <dbReference type="ChEBI" id="CHEBI:58885"/>
        <dbReference type="EC" id="2.7.7.9"/>
    </reaction>
</comment>
<dbReference type="InterPro" id="IPR005771">
    <property type="entry name" value="GalU_uridylyltTrfase_bac/arc"/>
</dbReference>
<dbReference type="InterPro" id="IPR005835">
    <property type="entry name" value="NTP_transferase_dom"/>
</dbReference>
<evidence type="ECO:0000256" key="5">
    <source>
        <dbReference type="ARBA" id="ARBA00022695"/>
    </source>
</evidence>
<dbReference type="PANTHER" id="PTHR43197">
    <property type="entry name" value="UTP--GLUCOSE-1-PHOSPHATE URIDYLYLTRANSFERASE"/>
    <property type="match status" value="1"/>
</dbReference>
<dbReference type="GO" id="GO:0003983">
    <property type="term" value="F:UTP:glucose-1-phosphate uridylyltransferase activity"/>
    <property type="evidence" value="ECO:0007669"/>
    <property type="project" value="UniProtKB-EC"/>
</dbReference>
<dbReference type="GO" id="GO:0006011">
    <property type="term" value="P:UDP-alpha-D-glucose metabolic process"/>
    <property type="evidence" value="ECO:0007669"/>
    <property type="project" value="InterPro"/>
</dbReference>
<evidence type="ECO:0000256" key="3">
    <source>
        <dbReference type="ARBA" id="ARBA00019048"/>
    </source>
</evidence>
<keyword evidence="10" id="KW-1185">Reference proteome</keyword>
<dbReference type="Pfam" id="PF00483">
    <property type="entry name" value="NTP_transferase"/>
    <property type="match status" value="1"/>
</dbReference>
<dbReference type="OrthoDB" id="9803871at2"/>
<protein>
    <recommendedName>
        <fullName evidence="3 7">UTP--glucose-1-phosphate uridylyltransferase</fullName>
        <ecNumber evidence="2 7">2.7.7.9</ecNumber>
    </recommendedName>
    <alternativeName>
        <fullName evidence="7">UDP-glucose pyrophosphorylase</fullName>
    </alternativeName>
</protein>
<evidence type="ECO:0000256" key="2">
    <source>
        <dbReference type="ARBA" id="ARBA00012415"/>
    </source>
</evidence>
<accession>A0A366HNF4</accession>
<dbReference type="EMBL" id="QNRR01000003">
    <property type="protein sequence ID" value="RBP45026.1"/>
    <property type="molecule type" value="Genomic_DNA"/>
</dbReference>
<reference evidence="9 10" key="1">
    <citation type="submission" date="2018-06" db="EMBL/GenBank/DDBJ databases">
        <title>Genomic Encyclopedia of Type Strains, Phase IV (KMG-IV): sequencing the most valuable type-strain genomes for metagenomic binning, comparative biology and taxonomic classification.</title>
        <authorList>
            <person name="Goeker M."/>
        </authorList>
    </citation>
    <scope>NUCLEOTIDE SEQUENCE [LARGE SCALE GENOMIC DNA]</scope>
    <source>
        <strain evidence="9 10">DSM 25532</strain>
    </source>
</reference>
<organism evidence="9 10">
    <name type="scientific">Roseimicrobium gellanilyticum</name>
    <dbReference type="NCBI Taxonomy" id="748857"/>
    <lineage>
        <taxon>Bacteria</taxon>
        <taxon>Pseudomonadati</taxon>
        <taxon>Verrucomicrobiota</taxon>
        <taxon>Verrucomicrobiia</taxon>
        <taxon>Verrucomicrobiales</taxon>
        <taxon>Verrucomicrobiaceae</taxon>
        <taxon>Roseimicrobium</taxon>
    </lineage>
</organism>
<evidence type="ECO:0000313" key="9">
    <source>
        <dbReference type="EMBL" id="RBP45026.1"/>
    </source>
</evidence>
<evidence type="ECO:0000256" key="6">
    <source>
        <dbReference type="ARBA" id="ARBA00048128"/>
    </source>
</evidence>
<dbReference type="AlphaFoldDB" id="A0A366HNF4"/>
<dbReference type="NCBIfam" id="TIGR01099">
    <property type="entry name" value="galU"/>
    <property type="match status" value="1"/>
</dbReference>
<dbReference type="Proteomes" id="UP000253426">
    <property type="component" value="Unassembled WGS sequence"/>
</dbReference>
<name>A0A366HNF4_9BACT</name>
<dbReference type="EC" id="2.7.7.9" evidence="2 7"/>
<evidence type="ECO:0000256" key="4">
    <source>
        <dbReference type="ARBA" id="ARBA00022679"/>
    </source>
</evidence>
<evidence type="ECO:0000313" key="10">
    <source>
        <dbReference type="Proteomes" id="UP000253426"/>
    </source>
</evidence>
<evidence type="ECO:0000256" key="7">
    <source>
        <dbReference type="RuleBase" id="RU361259"/>
    </source>
</evidence>